<evidence type="ECO:0000256" key="1">
    <source>
        <dbReference type="SAM" id="MobiDB-lite"/>
    </source>
</evidence>
<dbReference type="RefSeq" id="WP_380508724.1">
    <property type="nucleotide sequence ID" value="NZ_JBHEZX010000006.1"/>
</dbReference>
<comment type="caution">
    <text evidence="3">The sequence shown here is derived from an EMBL/GenBank/DDBJ whole genome shotgun (WGS) entry which is preliminary data.</text>
</comment>
<accession>A0ABV6VA80</accession>
<feature type="region of interest" description="Disordered" evidence="1">
    <location>
        <begin position="80"/>
        <end position="113"/>
    </location>
</feature>
<name>A0ABV6VA80_9ACTN</name>
<dbReference type="Pfam" id="PF19631">
    <property type="entry name" value="Trypco2"/>
    <property type="match status" value="1"/>
</dbReference>
<feature type="domain" description="Trypsin-co-occurring" evidence="2">
    <location>
        <begin position="7"/>
        <end position="84"/>
    </location>
</feature>
<proteinExistence type="predicted"/>
<protein>
    <submittedName>
        <fullName evidence="3">Trypco2 family protein</fullName>
    </submittedName>
</protein>
<dbReference type="InterPro" id="IPR045608">
    <property type="entry name" value="Trypco2"/>
</dbReference>
<evidence type="ECO:0000313" key="4">
    <source>
        <dbReference type="Proteomes" id="UP001592582"/>
    </source>
</evidence>
<organism evidence="3 4">
    <name type="scientific">Streptacidiphilus alkalitolerans</name>
    <dbReference type="NCBI Taxonomy" id="3342712"/>
    <lineage>
        <taxon>Bacteria</taxon>
        <taxon>Bacillati</taxon>
        <taxon>Actinomycetota</taxon>
        <taxon>Actinomycetes</taxon>
        <taxon>Kitasatosporales</taxon>
        <taxon>Streptomycetaceae</taxon>
        <taxon>Streptacidiphilus</taxon>
    </lineage>
</organism>
<evidence type="ECO:0000259" key="2">
    <source>
        <dbReference type="Pfam" id="PF19631"/>
    </source>
</evidence>
<feature type="compositionally biased region" description="Low complexity" evidence="1">
    <location>
        <begin position="101"/>
        <end position="113"/>
    </location>
</feature>
<dbReference type="Proteomes" id="UP001592582">
    <property type="component" value="Unassembled WGS sequence"/>
</dbReference>
<dbReference type="EMBL" id="JBHEZX010000006">
    <property type="protein sequence ID" value="MFC1410640.1"/>
    <property type="molecule type" value="Genomic_DNA"/>
</dbReference>
<gene>
    <name evidence="3" type="ORF">ACEZDG_15335</name>
</gene>
<sequence length="113" mass="11545">MSDFEEIELSAAVRAVREQLALAAAEGAGSPVRFQVGPIQMDFAVEIHREAGVKGGVKAWVVSADAEAKASRGTTHRVSFTLTPKDGATGHDLEIGNTPDGGTAHFGAAGAGS</sequence>
<evidence type="ECO:0000313" key="3">
    <source>
        <dbReference type="EMBL" id="MFC1410640.1"/>
    </source>
</evidence>
<keyword evidence="4" id="KW-1185">Reference proteome</keyword>
<reference evidence="3 4" key="1">
    <citation type="submission" date="2024-09" db="EMBL/GenBank/DDBJ databases">
        <authorList>
            <person name="Lee S.D."/>
        </authorList>
    </citation>
    <scope>NUCLEOTIDE SEQUENCE [LARGE SCALE GENOMIC DNA]</scope>
    <source>
        <strain evidence="3 4">N1-1</strain>
    </source>
</reference>